<sequence>MKLYSIFHLNLAFSSIDEQDHAAVVKACYWPLLTLAKSGYPIGIEATVYTLEAIAKVDPLWLSEFTERIQHGDCELIASGDCQIIGPLVPAEVNQQNLRLGQQGYKALTGMQPSIAYINEQAVSESLLDIYLDEGFDAVVVEWDNPFSHNNNWEHSELNRPATLATASGRQIKVIWNHAIGFQKFQRYAHGELVLQDYLDYLQKISRAGIEVFPVYGSDAEVFDYRPGRYSSEAEKIAGEWQRIAALFQQAANHGHQWLLPSKTLVLWQQGQPLKLATAAHPVSVKKQAKYNITRWGLSGRNDILLNTLCYKTFAELRAKAIATDDDWRALCRLWASDLRTHLTSTRYQQLALTADEMPSPQWQTYNGQCSDWQISYDAERRRLFIKTASVALTLNANRGLAIQSLAFATQQFVPVVGTLSHGFFDHISYGADFYTDHVVIERFTHRDRITDLTQVAYQLWQDGSALIISTVIPLKIGNMTKYFRIDGESLTCGFLFDQHLRPEASIRLGFITLLNTQNRCWYDTHLGGTTAEHFDCNSDFDHGTPVSSIVSANCALGATTGEVRIGVGDAGVALRWDPAECAALPMLASKSINDSYLNRLWFSLAEADETLKADGYLPNFRFHITPCTLTEDSL</sequence>
<comment type="caution">
    <text evidence="4">The sequence shown here is derived from an EMBL/GenBank/DDBJ whole genome shotgun (WGS) entry which is preliminary data.</text>
</comment>
<dbReference type="Gene3D" id="3.20.110.20">
    <property type="match status" value="1"/>
</dbReference>
<dbReference type="GO" id="GO:0016787">
    <property type="term" value="F:hydrolase activity"/>
    <property type="evidence" value="ECO:0007669"/>
    <property type="project" value="UniProtKB-KW"/>
</dbReference>
<dbReference type="InterPro" id="IPR052046">
    <property type="entry name" value="GH57_Enzymes"/>
</dbReference>
<comment type="similarity">
    <text evidence="1">Belongs to the glycosyl hydrolase 57 family.</text>
</comment>
<dbReference type="InterPro" id="IPR011330">
    <property type="entry name" value="Glyco_hydro/deAcase_b/a-brl"/>
</dbReference>
<dbReference type="EMBL" id="JAKOGG010000004">
    <property type="protein sequence ID" value="MCS4556419.1"/>
    <property type="molecule type" value="Genomic_DNA"/>
</dbReference>
<dbReference type="Pfam" id="PF03065">
    <property type="entry name" value="Glyco_hydro_57"/>
    <property type="match status" value="1"/>
</dbReference>
<dbReference type="RefSeq" id="WP_238895814.1">
    <property type="nucleotide sequence ID" value="NZ_JAKOGG010000004.1"/>
</dbReference>
<evidence type="ECO:0000256" key="2">
    <source>
        <dbReference type="ARBA" id="ARBA00023277"/>
    </source>
</evidence>
<feature type="domain" description="Glycoside hydrolase family 57 N-terminal" evidence="3">
    <location>
        <begin position="45"/>
        <end position="232"/>
    </location>
</feature>
<keyword evidence="2" id="KW-0119">Carbohydrate metabolism</keyword>
<dbReference type="CDD" id="cd10794">
    <property type="entry name" value="GH57N_PfGalA_like"/>
    <property type="match status" value="1"/>
</dbReference>
<gene>
    <name evidence="4" type="ORF">L9G74_08215</name>
</gene>
<keyword evidence="5" id="KW-1185">Reference proteome</keyword>
<evidence type="ECO:0000313" key="4">
    <source>
        <dbReference type="EMBL" id="MCS4556419.1"/>
    </source>
</evidence>
<dbReference type="InterPro" id="IPR004300">
    <property type="entry name" value="Glyco_hydro_57_N"/>
</dbReference>
<dbReference type="PANTHER" id="PTHR36306">
    <property type="entry name" value="ALPHA-AMYLASE-RELATED-RELATED"/>
    <property type="match status" value="1"/>
</dbReference>
<evidence type="ECO:0000259" key="3">
    <source>
        <dbReference type="Pfam" id="PF03065"/>
    </source>
</evidence>
<reference evidence="5" key="2">
    <citation type="submission" date="2023-07" db="EMBL/GenBank/DDBJ databases">
        <title>Shewanella mangrovi sp. nov., an acetaldehyde- degrading bacterium isolated from mangrove sediment.</title>
        <authorList>
            <person name="Liu Y."/>
        </authorList>
    </citation>
    <scope>NUCLEOTIDE SEQUENCE [LARGE SCALE GENOMIC DNA]</scope>
    <source>
        <strain evidence="5">C32</strain>
    </source>
</reference>
<evidence type="ECO:0000313" key="5">
    <source>
        <dbReference type="Proteomes" id="UP001201549"/>
    </source>
</evidence>
<dbReference type="Proteomes" id="UP001201549">
    <property type="component" value="Unassembled WGS sequence"/>
</dbReference>
<protein>
    <submittedName>
        <fullName evidence="4">Glycoside hydrolase</fullName>
    </submittedName>
</protein>
<proteinExistence type="inferred from homology"/>
<name>A0ABT2FJA7_9GAMM</name>
<accession>A0ABT2FJA7</accession>
<reference evidence="4 5" key="1">
    <citation type="submission" date="2022-02" db="EMBL/GenBank/DDBJ databases">
        <authorList>
            <person name="Zhuang L."/>
        </authorList>
    </citation>
    <scope>NUCLEOTIDE SEQUENCE [LARGE SCALE GENOMIC DNA]</scope>
    <source>
        <strain evidence="4 5">C32</strain>
    </source>
</reference>
<keyword evidence="4" id="KW-0378">Hydrolase</keyword>
<dbReference type="PANTHER" id="PTHR36306:SF1">
    <property type="entry name" value="ALPHA-AMYLASE-RELATED"/>
    <property type="match status" value="1"/>
</dbReference>
<dbReference type="SUPFAM" id="SSF88713">
    <property type="entry name" value="Glycoside hydrolase/deacetylase"/>
    <property type="match status" value="1"/>
</dbReference>
<evidence type="ECO:0000256" key="1">
    <source>
        <dbReference type="ARBA" id="ARBA00006821"/>
    </source>
</evidence>
<organism evidence="4 5">
    <name type="scientific">Shewanella electrica</name>
    <dbReference type="NCBI Taxonomy" id="515560"/>
    <lineage>
        <taxon>Bacteria</taxon>
        <taxon>Pseudomonadati</taxon>
        <taxon>Pseudomonadota</taxon>
        <taxon>Gammaproteobacteria</taxon>
        <taxon>Alteromonadales</taxon>
        <taxon>Shewanellaceae</taxon>
        <taxon>Shewanella</taxon>
    </lineage>
</organism>